<proteinExistence type="inferred from homology"/>
<gene>
    <name evidence="12" type="primary">csrnp2</name>
</gene>
<evidence type="ECO:0000256" key="2">
    <source>
        <dbReference type="ARBA" id="ARBA00008548"/>
    </source>
</evidence>
<dbReference type="InterPro" id="IPR031972">
    <property type="entry name" value="CSRNP_N"/>
</dbReference>
<dbReference type="InterPro" id="IPR023260">
    <property type="entry name" value="Cys/Ser-rich_nuc_prot"/>
</dbReference>
<evidence type="ECO:0000259" key="10">
    <source>
        <dbReference type="Pfam" id="PF16019"/>
    </source>
</evidence>
<evidence type="ECO:0000256" key="4">
    <source>
        <dbReference type="ARBA" id="ARBA00023015"/>
    </source>
</evidence>
<dbReference type="Proteomes" id="UP000515152">
    <property type="component" value="Unplaced"/>
</dbReference>
<accession>A0A8M1KGQ2</accession>
<sequence>METVGTLGLKRKFEEVDSGSPFSTSKDSDDDISNSDSADSCDSLNAPSSSLTPTSILRRPRASLGRKRVRFDSVTVYFFSRRQGFTSVPSQGGSSLGMARHHCDIRHYTLGEFAREQESSHRFALRQHLRQEKLNARKMK</sequence>
<feature type="region of interest" description="Disordered" evidence="9">
    <location>
        <begin position="1"/>
        <end position="59"/>
    </location>
</feature>
<dbReference type="PANTHER" id="PTHR13580">
    <property type="entry name" value="TGF-BETA INDUCED APOPTOSIS PROTEIN"/>
    <property type="match status" value="1"/>
</dbReference>
<evidence type="ECO:0000313" key="12">
    <source>
        <dbReference type="RefSeq" id="XP_042561009.1"/>
    </source>
</evidence>
<dbReference type="KEGG" id="char:122130347"/>
<evidence type="ECO:0000256" key="6">
    <source>
        <dbReference type="ARBA" id="ARBA00023159"/>
    </source>
</evidence>
<keyword evidence="8" id="KW-0539">Nucleus</keyword>
<feature type="non-terminal residue" evidence="12">
    <location>
        <position position="140"/>
    </location>
</feature>
<reference evidence="12" key="1">
    <citation type="submission" date="2025-08" db="UniProtKB">
        <authorList>
            <consortium name="RefSeq"/>
        </authorList>
    </citation>
    <scope>IDENTIFICATION</scope>
</reference>
<organism evidence="11 12">
    <name type="scientific">Clupea harengus</name>
    <name type="common">Atlantic herring</name>
    <dbReference type="NCBI Taxonomy" id="7950"/>
    <lineage>
        <taxon>Eukaryota</taxon>
        <taxon>Metazoa</taxon>
        <taxon>Chordata</taxon>
        <taxon>Craniata</taxon>
        <taxon>Vertebrata</taxon>
        <taxon>Euteleostomi</taxon>
        <taxon>Actinopterygii</taxon>
        <taxon>Neopterygii</taxon>
        <taxon>Teleostei</taxon>
        <taxon>Clupei</taxon>
        <taxon>Clupeiformes</taxon>
        <taxon>Clupeoidei</taxon>
        <taxon>Clupeidae</taxon>
        <taxon>Clupea</taxon>
    </lineage>
</organism>
<feature type="domain" description="Cysteine/serine-rich nuclear protein N-terminal" evidence="10">
    <location>
        <begin position="66"/>
        <end position="139"/>
    </location>
</feature>
<dbReference type="GO" id="GO:0043565">
    <property type="term" value="F:sequence-specific DNA binding"/>
    <property type="evidence" value="ECO:0007669"/>
    <property type="project" value="TreeGrafter"/>
</dbReference>
<keyword evidence="6" id="KW-0010">Activator</keyword>
<evidence type="ECO:0000256" key="3">
    <source>
        <dbReference type="ARBA" id="ARBA00022703"/>
    </source>
</evidence>
<keyword evidence="3" id="KW-0053">Apoptosis</keyword>
<feature type="compositionally biased region" description="Polar residues" evidence="9">
    <location>
        <begin position="45"/>
        <end position="55"/>
    </location>
</feature>
<dbReference type="GO" id="GO:0000981">
    <property type="term" value="F:DNA-binding transcription factor activity, RNA polymerase II-specific"/>
    <property type="evidence" value="ECO:0007669"/>
    <property type="project" value="TreeGrafter"/>
</dbReference>
<evidence type="ECO:0000256" key="1">
    <source>
        <dbReference type="ARBA" id="ARBA00004123"/>
    </source>
</evidence>
<dbReference type="RefSeq" id="XP_042561009.1">
    <property type="nucleotide sequence ID" value="XM_042705075.1"/>
</dbReference>
<keyword evidence="7" id="KW-0804">Transcription</keyword>
<dbReference type="GO" id="GO:0005634">
    <property type="term" value="C:nucleus"/>
    <property type="evidence" value="ECO:0007669"/>
    <property type="project" value="UniProtKB-SubCell"/>
</dbReference>
<comment type="similarity">
    <text evidence="2">Belongs to the AXUD1 family.</text>
</comment>
<dbReference type="Pfam" id="PF16019">
    <property type="entry name" value="CSRNP_N"/>
    <property type="match status" value="1"/>
</dbReference>
<protein>
    <submittedName>
        <fullName evidence="12">Cysteine/serine-rich nuclear protein 2</fullName>
    </submittedName>
</protein>
<dbReference type="OrthoDB" id="5946974at2759"/>
<comment type="subcellular location">
    <subcellularLocation>
        <location evidence="1">Nucleus</location>
    </subcellularLocation>
</comment>
<name>A0A8M1KGQ2_CLUHA</name>
<keyword evidence="11" id="KW-1185">Reference proteome</keyword>
<dbReference type="AlphaFoldDB" id="A0A8M1KGQ2"/>
<evidence type="ECO:0000256" key="9">
    <source>
        <dbReference type="SAM" id="MobiDB-lite"/>
    </source>
</evidence>
<evidence type="ECO:0000256" key="5">
    <source>
        <dbReference type="ARBA" id="ARBA00023125"/>
    </source>
</evidence>
<evidence type="ECO:0000256" key="7">
    <source>
        <dbReference type="ARBA" id="ARBA00023163"/>
    </source>
</evidence>
<dbReference type="GeneID" id="122130347"/>
<evidence type="ECO:0000313" key="11">
    <source>
        <dbReference type="Proteomes" id="UP000515152"/>
    </source>
</evidence>
<dbReference type="GO" id="GO:0006915">
    <property type="term" value="P:apoptotic process"/>
    <property type="evidence" value="ECO:0007669"/>
    <property type="project" value="UniProtKB-KW"/>
</dbReference>
<dbReference type="PANTHER" id="PTHR13580:SF6">
    <property type="entry name" value="CYSTEINE_SERINE-RICH NUCLEAR PROTEIN 2"/>
    <property type="match status" value="1"/>
</dbReference>
<keyword evidence="5" id="KW-0238">DNA-binding</keyword>
<evidence type="ECO:0000256" key="8">
    <source>
        <dbReference type="ARBA" id="ARBA00023242"/>
    </source>
</evidence>
<keyword evidence="4" id="KW-0805">Transcription regulation</keyword>
<feature type="compositionally biased region" description="Low complexity" evidence="9">
    <location>
        <begin position="34"/>
        <end position="43"/>
    </location>
</feature>